<evidence type="ECO:0000256" key="1">
    <source>
        <dbReference type="SAM" id="Phobius"/>
    </source>
</evidence>
<dbReference type="OrthoDB" id="8948833at2759"/>
<dbReference type="GO" id="GO:0042771">
    <property type="term" value="P:intrinsic apoptotic signaling pathway in response to DNA damage by p53 class mediator"/>
    <property type="evidence" value="ECO:0007669"/>
    <property type="project" value="TreeGrafter"/>
</dbReference>
<feature type="transmembrane region" description="Helical" evidence="1">
    <location>
        <begin position="112"/>
        <end position="134"/>
    </location>
</feature>
<keyword evidence="3" id="KW-1185">Reference proteome</keyword>
<accession>A0A9W8C8R3</accession>
<proteinExistence type="predicted"/>
<feature type="transmembrane region" description="Helical" evidence="1">
    <location>
        <begin position="172"/>
        <end position="191"/>
    </location>
</feature>
<keyword evidence="1 2" id="KW-0812">Transmembrane</keyword>
<dbReference type="PANTHER" id="PTHR14550:SF2">
    <property type="entry name" value="TRANSMEMBRANE PROTEIN 109"/>
    <property type="match status" value="1"/>
</dbReference>
<protein>
    <submittedName>
        <fullName evidence="2">Transmembrane protein 109</fullName>
    </submittedName>
</protein>
<dbReference type="EMBL" id="JAFHDT010000004">
    <property type="protein sequence ID" value="KAI7810554.1"/>
    <property type="molecule type" value="Genomic_DNA"/>
</dbReference>
<dbReference type="GO" id="GO:0071480">
    <property type="term" value="P:cellular response to gamma radiation"/>
    <property type="evidence" value="ECO:0007669"/>
    <property type="project" value="InterPro"/>
</dbReference>
<gene>
    <name evidence="2" type="ORF">IRJ41_003512</name>
</gene>
<evidence type="ECO:0000313" key="3">
    <source>
        <dbReference type="Proteomes" id="UP001059041"/>
    </source>
</evidence>
<keyword evidence="1" id="KW-0472">Membrane</keyword>
<dbReference type="AlphaFoldDB" id="A0A9W8C8R3"/>
<dbReference type="Pfam" id="PF14965">
    <property type="entry name" value="BRI3BP"/>
    <property type="match status" value="1"/>
</dbReference>
<organism evidence="2 3">
    <name type="scientific">Triplophysa rosa</name>
    <name type="common">Cave loach</name>
    <dbReference type="NCBI Taxonomy" id="992332"/>
    <lineage>
        <taxon>Eukaryota</taxon>
        <taxon>Metazoa</taxon>
        <taxon>Chordata</taxon>
        <taxon>Craniata</taxon>
        <taxon>Vertebrata</taxon>
        <taxon>Euteleostomi</taxon>
        <taxon>Actinopterygii</taxon>
        <taxon>Neopterygii</taxon>
        <taxon>Teleostei</taxon>
        <taxon>Ostariophysi</taxon>
        <taxon>Cypriniformes</taxon>
        <taxon>Nemacheilidae</taxon>
        <taxon>Triplophysa</taxon>
    </lineage>
</organism>
<evidence type="ECO:0000313" key="2">
    <source>
        <dbReference type="EMBL" id="KAI7810554.1"/>
    </source>
</evidence>
<feature type="transmembrane region" description="Helical" evidence="1">
    <location>
        <begin position="146"/>
        <end position="166"/>
    </location>
</feature>
<dbReference type="PANTHER" id="PTHR14550">
    <property type="entry name" value="TRANSMEMBRANE PROTEIN 109"/>
    <property type="match status" value="1"/>
</dbReference>
<comment type="caution">
    <text evidence="2">The sequence shown here is derived from an EMBL/GenBank/DDBJ whole genome shotgun (WGS) entry which is preliminary data.</text>
</comment>
<sequence length="218" mass="24089">MGQLLYFTTYILSVSYPFLQPCHSLEWDNQSSPLHNVRSIVTSFSEEAHSYLVSMIGENVVDSCLKSARNSVTFLSESAAAGLNVLIRYLSEILEAAGIDVKLPFQQVTPEGVIFVSLWAMVALTAYWIMSLILRLLVGAVRQALWLLKVIFTVAMFGLILSDAGASAETTALRLAGLVCVCVLLGVGGTSGKRDTHLEDKVKMLERRLRDMERSREE</sequence>
<dbReference type="Proteomes" id="UP001059041">
    <property type="component" value="Linkage Group LG4"/>
</dbReference>
<keyword evidence="1" id="KW-1133">Transmembrane helix</keyword>
<dbReference type="InterPro" id="IPR039492">
    <property type="entry name" value="TMEM109"/>
</dbReference>
<reference evidence="2" key="1">
    <citation type="submission" date="2021-02" db="EMBL/GenBank/DDBJ databases">
        <title>Comparative genomics reveals that relaxation of natural selection precedes convergent phenotypic evolution of cavefish.</title>
        <authorList>
            <person name="Peng Z."/>
        </authorList>
    </citation>
    <scope>NUCLEOTIDE SEQUENCE</scope>
    <source>
        <tissue evidence="2">Muscle</tissue>
    </source>
</reference>
<name>A0A9W8C8R3_TRIRA</name>